<name>A0A6L9S891_9ACTN</name>
<protein>
    <submittedName>
        <fullName evidence="6">Class I SAM-dependent RNA methyltransferase</fullName>
    </submittedName>
</protein>
<proteinExistence type="inferred from homology"/>
<dbReference type="Proteomes" id="UP000475214">
    <property type="component" value="Unassembled WGS sequence"/>
</dbReference>
<dbReference type="InterPro" id="IPR030391">
    <property type="entry name" value="MeTrfase_TrmA_CS"/>
</dbReference>
<dbReference type="PANTHER" id="PTHR11061">
    <property type="entry name" value="RNA M5U METHYLTRANSFERASE"/>
    <property type="match status" value="1"/>
</dbReference>
<evidence type="ECO:0000313" key="7">
    <source>
        <dbReference type="Proteomes" id="UP000475214"/>
    </source>
</evidence>
<gene>
    <name evidence="6" type="ORF">G1H10_14670</name>
</gene>
<evidence type="ECO:0000313" key="6">
    <source>
        <dbReference type="EMBL" id="NEE01416.1"/>
    </source>
</evidence>
<organism evidence="6 7">
    <name type="scientific">Phytoactinopolyspora halotolerans</name>
    <dbReference type="NCBI Taxonomy" id="1981512"/>
    <lineage>
        <taxon>Bacteria</taxon>
        <taxon>Bacillati</taxon>
        <taxon>Actinomycetota</taxon>
        <taxon>Actinomycetes</taxon>
        <taxon>Jiangellales</taxon>
        <taxon>Jiangellaceae</taxon>
        <taxon>Phytoactinopolyspora</taxon>
    </lineage>
</organism>
<dbReference type="Gene3D" id="3.40.50.150">
    <property type="entry name" value="Vaccinia Virus protein VP39"/>
    <property type="match status" value="2"/>
</dbReference>
<evidence type="ECO:0000256" key="4">
    <source>
        <dbReference type="PROSITE-ProRule" id="PRU01024"/>
    </source>
</evidence>
<accession>A0A6L9S891</accession>
<evidence type="ECO:0000256" key="5">
    <source>
        <dbReference type="SAM" id="MobiDB-lite"/>
    </source>
</evidence>
<comment type="similarity">
    <text evidence="4">Belongs to the class I-like SAM-binding methyltransferase superfamily. RNA M5U methyltransferase family.</text>
</comment>
<dbReference type="Gene3D" id="2.40.50.1070">
    <property type="match status" value="1"/>
</dbReference>
<feature type="region of interest" description="Disordered" evidence="5">
    <location>
        <begin position="234"/>
        <end position="285"/>
    </location>
</feature>
<keyword evidence="3 4" id="KW-0949">S-adenosyl-L-methionine</keyword>
<keyword evidence="1 4" id="KW-0489">Methyltransferase</keyword>
<dbReference type="PANTHER" id="PTHR11061:SF30">
    <property type="entry name" value="TRNA (URACIL(54)-C(5))-METHYLTRANSFERASE"/>
    <property type="match status" value="1"/>
</dbReference>
<dbReference type="InterPro" id="IPR010280">
    <property type="entry name" value="U5_MeTrfase_fam"/>
</dbReference>
<dbReference type="Pfam" id="PF05958">
    <property type="entry name" value="tRNA_U5-meth_tr"/>
    <property type="match status" value="1"/>
</dbReference>
<feature type="active site" description="Nucleophile" evidence="4">
    <location>
        <position position="324"/>
    </location>
</feature>
<comment type="caution">
    <text evidence="6">The sequence shown here is derived from an EMBL/GenBank/DDBJ whole genome shotgun (WGS) entry which is preliminary data.</text>
</comment>
<feature type="binding site" evidence="4">
    <location>
        <position position="177"/>
    </location>
    <ligand>
        <name>S-adenosyl-L-methionine</name>
        <dbReference type="ChEBI" id="CHEBI:59789"/>
    </ligand>
</feature>
<feature type="binding site" evidence="4">
    <location>
        <position position="297"/>
    </location>
    <ligand>
        <name>S-adenosyl-L-methionine</name>
        <dbReference type="ChEBI" id="CHEBI:59789"/>
    </ligand>
</feature>
<dbReference type="Pfam" id="PF01135">
    <property type="entry name" value="PCMT"/>
    <property type="match status" value="1"/>
</dbReference>
<keyword evidence="7" id="KW-1185">Reference proteome</keyword>
<feature type="compositionally biased region" description="Basic and acidic residues" evidence="5">
    <location>
        <begin position="247"/>
        <end position="260"/>
    </location>
</feature>
<dbReference type="PROSITE" id="PS01231">
    <property type="entry name" value="TRMA_2"/>
    <property type="match status" value="1"/>
</dbReference>
<feature type="compositionally biased region" description="Gly residues" evidence="5">
    <location>
        <begin position="275"/>
        <end position="284"/>
    </location>
</feature>
<evidence type="ECO:0000256" key="1">
    <source>
        <dbReference type="ARBA" id="ARBA00022603"/>
    </source>
</evidence>
<evidence type="ECO:0000256" key="3">
    <source>
        <dbReference type="ARBA" id="ARBA00022691"/>
    </source>
</evidence>
<keyword evidence="2 4" id="KW-0808">Transferase</keyword>
<dbReference type="AlphaFoldDB" id="A0A6L9S891"/>
<dbReference type="PROSITE" id="PS51687">
    <property type="entry name" value="SAM_MT_RNA_M5U"/>
    <property type="match status" value="1"/>
</dbReference>
<dbReference type="EMBL" id="JAAGOA010000009">
    <property type="protein sequence ID" value="NEE01416.1"/>
    <property type="molecule type" value="Genomic_DNA"/>
</dbReference>
<dbReference type="InterPro" id="IPR029063">
    <property type="entry name" value="SAM-dependent_MTases_sf"/>
</dbReference>
<feature type="binding site" evidence="4">
    <location>
        <position position="201"/>
    </location>
    <ligand>
        <name>S-adenosyl-L-methionine</name>
        <dbReference type="ChEBI" id="CHEBI:59789"/>
    </ligand>
</feature>
<sequence>MAGVDWDVQVEPVRADPARADDDGLGWRTRVTYAVDAQDRPGLRRHRSHEVVPIDECLIAHPDVRSIGVERRRWPGVESVEAITSGTGERLVIADPGQLEVDLPDLPEDVSVAVTRDRGGVTPVQGRPEVTERAGGRRWRVSGSGFWQVHPGAADTLNRAVLDAVRPQSGERVLDLYSGVGLFVGALAESVGPTGQVIAVEGDRRAVDDARHNLADLSNVTVLSGHVERLLVRDSNTRGANDDDGDGDGRSDASGHDRARGGGRRRGGARRAGQPRGGRGGGDAGHVRLDADLVVLDPPRAGAKLTVVAEIARRRPRAVGYVACDPAALARDVAAFASHGYQLTGLRAFDLFPMTHHVECVALLEPQDGNAGG</sequence>
<dbReference type="GO" id="GO:0070041">
    <property type="term" value="F:rRNA (uridine-C5-)-methyltransferase activity"/>
    <property type="evidence" value="ECO:0007669"/>
    <property type="project" value="TreeGrafter"/>
</dbReference>
<dbReference type="SUPFAM" id="SSF53335">
    <property type="entry name" value="S-adenosyl-L-methionine-dependent methyltransferases"/>
    <property type="match status" value="1"/>
</dbReference>
<dbReference type="GO" id="GO:0070475">
    <property type="term" value="P:rRNA base methylation"/>
    <property type="evidence" value="ECO:0007669"/>
    <property type="project" value="TreeGrafter"/>
</dbReference>
<reference evidence="6 7" key="1">
    <citation type="submission" date="2020-02" db="EMBL/GenBank/DDBJ databases">
        <authorList>
            <person name="Li X.-J."/>
            <person name="Han X.-M."/>
        </authorList>
    </citation>
    <scope>NUCLEOTIDE SEQUENCE [LARGE SCALE GENOMIC DNA]</scope>
    <source>
        <strain evidence="6 7">CCTCC AB 2017055</strain>
    </source>
</reference>
<evidence type="ECO:0000256" key="2">
    <source>
        <dbReference type="ARBA" id="ARBA00022679"/>
    </source>
</evidence>
<feature type="binding site" evidence="4">
    <location>
        <position position="148"/>
    </location>
    <ligand>
        <name>S-adenosyl-L-methionine</name>
        <dbReference type="ChEBI" id="CHEBI:59789"/>
    </ligand>
</feature>